<dbReference type="InterPro" id="IPR056254">
    <property type="entry name" value="At5g58720/SDE5-like_UBA-like"/>
</dbReference>
<dbReference type="SMART" id="SM01162">
    <property type="entry name" value="DUF1771"/>
    <property type="match status" value="1"/>
</dbReference>
<reference evidence="3" key="2">
    <citation type="submission" date="2025-08" db="UniProtKB">
        <authorList>
            <consortium name="RefSeq"/>
        </authorList>
    </citation>
    <scope>IDENTIFICATION</scope>
    <source>
        <tissue evidence="3">Young leaves</tissue>
    </source>
</reference>
<dbReference type="Pfam" id="PF24767">
    <property type="entry name" value="UBA_At5g58720"/>
    <property type="match status" value="1"/>
</dbReference>
<gene>
    <name evidence="3" type="primary">LOC113855483</name>
</gene>
<proteinExistence type="predicted"/>
<dbReference type="GeneID" id="113855483"/>
<keyword evidence="2" id="KW-1185">Reference proteome</keyword>
<dbReference type="KEGG" id="aprc:113855483"/>
<dbReference type="Pfam" id="PF08590">
    <property type="entry name" value="DUF1771"/>
    <property type="match status" value="1"/>
</dbReference>
<dbReference type="Proteomes" id="UP000694853">
    <property type="component" value="Unplaced"/>
</dbReference>
<dbReference type="InterPro" id="IPR036063">
    <property type="entry name" value="Smr_dom_sf"/>
</dbReference>
<evidence type="ECO:0000259" key="1">
    <source>
        <dbReference type="SMART" id="SM01162"/>
    </source>
</evidence>
<feature type="domain" description="DUF1771" evidence="1">
    <location>
        <begin position="211"/>
        <end position="276"/>
    </location>
</feature>
<dbReference type="AlphaFoldDB" id="A0A8B8KGP7"/>
<accession>A0A8B8KGP7</accession>
<evidence type="ECO:0000313" key="3">
    <source>
        <dbReference type="RefSeq" id="XP_027342931.1"/>
    </source>
</evidence>
<organism evidence="2 3">
    <name type="scientific">Abrus precatorius</name>
    <name type="common">Indian licorice</name>
    <name type="synonym">Glycine abrus</name>
    <dbReference type="NCBI Taxonomy" id="3816"/>
    <lineage>
        <taxon>Eukaryota</taxon>
        <taxon>Viridiplantae</taxon>
        <taxon>Streptophyta</taxon>
        <taxon>Embryophyta</taxon>
        <taxon>Tracheophyta</taxon>
        <taxon>Spermatophyta</taxon>
        <taxon>Magnoliopsida</taxon>
        <taxon>eudicotyledons</taxon>
        <taxon>Gunneridae</taxon>
        <taxon>Pentapetalae</taxon>
        <taxon>rosids</taxon>
        <taxon>fabids</taxon>
        <taxon>Fabales</taxon>
        <taxon>Fabaceae</taxon>
        <taxon>Papilionoideae</taxon>
        <taxon>50 kb inversion clade</taxon>
        <taxon>NPAAA clade</taxon>
        <taxon>indigoferoid/millettioid clade</taxon>
        <taxon>Abreae</taxon>
        <taxon>Abrus</taxon>
    </lineage>
</organism>
<dbReference type="PANTHER" id="PTHR47872">
    <property type="entry name" value="NUCLEAR RNA EXPORT FACTOR SDE5-RELATED"/>
    <property type="match status" value="1"/>
</dbReference>
<protein>
    <submittedName>
        <fullName evidence="3">Nuclear RNA export factor SDE5</fullName>
    </submittedName>
</protein>
<reference evidence="2" key="1">
    <citation type="journal article" date="2019" name="Toxins">
        <title>Detection of Abrin-Like and Prepropulchellin-Like Toxin Genes and Transcripts Using Whole Genome Sequencing and Full-Length Transcript Sequencing of Abrus precatorius.</title>
        <authorList>
            <person name="Hovde B.T."/>
            <person name="Daligault H.E."/>
            <person name="Hanschen E.R."/>
            <person name="Kunde Y.A."/>
            <person name="Johnson M.B."/>
            <person name="Starkenburg S.R."/>
            <person name="Johnson S.L."/>
        </authorList>
    </citation>
    <scope>NUCLEOTIDE SEQUENCE [LARGE SCALE GENOMIC DNA]</scope>
</reference>
<dbReference type="PANTHER" id="PTHR47872:SF1">
    <property type="entry name" value="NUCLEAR RNA EXPORT FACTOR SDE5-RELATED"/>
    <property type="match status" value="1"/>
</dbReference>
<dbReference type="Gene3D" id="3.30.1370.110">
    <property type="match status" value="1"/>
</dbReference>
<sequence>MEAKSPDSEQGNLRGLLESFGSAFALEDIANAYWEAKQDVNLAAEILCGSKDELKGAINVSVPKSFHGAVKSGFRGASLGNVAGVVGRDCIQPKTWSKSKREVRKPLKLDAKEFPESVIWGEKPSLSAAAAKGTVSDEVVDFLYRMLEEGFELDKNKIHDVLGLCGYDVQKTMEELLDESASTLEKCNDVRDLAGENHIILNVESDDDENSYKALRQSVREHWLTMKEYYRAAVDAFVKSDYARADRLREQGHFFNRMAREADEKSAQKLFRTNETNDDEIPLDLHEHEPKQALHLLKLHLTSLSGIHGRQQFLCKSFDYGKNCMAHLDPINDIRTLTFPAIKYLRVIVGTGDEDRKGARKKLIIKLLNKNSIKWTEEDIGRTLLLQVDVIDRKSLSFAQKS</sequence>
<dbReference type="RefSeq" id="XP_027342931.1">
    <property type="nucleotide sequence ID" value="XM_027487130.1"/>
</dbReference>
<dbReference type="OrthoDB" id="1928104at2759"/>
<dbReference type="CDD" id="cd14279">
    <property type="entry name" value="CUE"/>
    <property type="match status" value="1"/>
</dbReference>
<dbReference type="InterPro" id="IPR013899">
    <property type="entry name" value="DUF1771"/>
</dbReference>
<evidence type="ECO:0000313" key="2">
    <source>
        <dbReference type="Proteomes" id="UP000694853"/>
    </source>
</evidence>
<name>A0A8B8KGP7_ABRPR</name>